<organism evidence="2 3">
    <name type="scientific">Algoriphagus aestuariicola</name>
    <dbReference type="NCBI Taxonomy" id="1852016"/>
    <lineage>
        <taxon>Bacteria</taxon>
        <taxon>Pseudomonadati</taxon>
        <taxon>Bacteroidota</taxon>
        <taxon>Cytophagia</taxon>
        <taxon>Cytophagales</taxon>
        <taxon>Cyclobacteriaceae</taxon>
        <taxon>Algoriphagus</taxon>
    </lineage>
</organism>
<accession>A0ABS3BNW0</accession>
<keyword evidence="3" id="KW-1185">Reference proteome</keyword>
<gene>
    <name evidence="2" type="ORF">J0A67_06540</name>
</gene>
<proteinExistence type="predicted"/>
<dbReference type="InterPro" id="IPR058060">
    <property type="entry name" value="HYC_CC_PP"/>
</dbReference>
<sequence>MKASVSIVLALLVFFASVGMAKTTHFCMGMEMKSELGFGEKHVDCGMNMPMDHSENESDQQDPQSCCENVTTQVQVDDEVQLKKVEINLSLDFALALVQVFVFGIEPLSTEKSQFPTYSPPPIEQDLQVLHQSFLI</sequence>
<keyword evidence="1" id="KW-0732">Signal</keyword>
<dbReference type="Proteomes" id="UP000664698">
    <property type="component" value="Unassembled WGS sequence"/>
</dbReference>
<protein>
    <submittedName>
        <fullName evidence="2">Uncharacterized protein</fullName>
    </submittedName>
</protein>
<evidence type="ECO:0000256" key="1">
    <source>
        <dbReference type="SAM" id="SignalP"/>
    </source>
</evidence>
<feature type="signal peptide" evidence="1">
    <location>
        <begin position="1"/>
        <end position="21"/>
    </location>
</feature>
<dbReference type="NCBIfam" id="NF047658">
    <property type="entry name" value="HYC_CC_PP"/>
    <property type="match status" value="1"/>
</dbReference>
<evidence type="ECO:0000313" key="3">
    <source>
        <dbReference type="Proteomes" id="UP000664698"/>
    </source>
</evidence>
<feature type="chain" id="PRO_5047290069" evidence="1">
    <location>
        <begin position="22"/>
        <end position="136"/>
    </location>
</feature>
<name>A0ABS3BNW0_9BACT</name>
<dbReference type="RefSeq" id="WP_206568456.1">
    <property type="nucleotide sequence ID" value="NZ_JAFKCW010000001.1"/>
</dbReference>
<dbReference type="Pfam" id="PF26622">
    <property type="entry name" value="DUF8199"/>
    <property type="match status" value="1"/>
</dbReference>
<evidence type="ECO:0000313" key="2">
    <source>
        <dbReference type="EMBL" id="MBN7800509.1"/>
    </source>
</evidence>
<dbReference type="EMBL" id="JAFKCW010000001">
    <property type="protein sequence ID" value="MBN7800509.1"/>
    <property type="molecule type" value="Genomic_DNA"/>
</dbReference>
<dbReference type="InterPro" id="IPR058512">
    <property type="entry name" value="DUF8199"/>
</dbReference>
<comment type="caution">
    <text evidence="2">The sequence shown here is derived from an EMBL/GenBank/DDBJ whole genome shotgun (WGS) entry which is preliminary data.</text>
</comment>
<reference evidence="2 3" key="1">
    <citation type="submission" date="2021-03" db="EMBL/GenBank/DDBJ databases">
        <title>novel species isolated from a fishpond in China.</title>
        <authorList>
            <person name="Lu H."/>
            <person name="Cai Z."/>
        </authorList>
    </citation>
    <scope>NUCLEOTIDE SEQUENCE [LARGE SCALE GENOMIC DNA]</scope>
    <source>
        <strain evidence="2 3">JCM 31546</strain>
    </source>
</reference>